<proteinExistence type="predicted"/>
<dbReference type="Pfam" id="PF00638">
    <property type="entry name" value="Ran_BP1"/>
    <property type="match status" value="1"/>
</dbReference>
<dbReference type="CDD" id="cd13180">
    <property type="entry name" value="RanBD_RanBP3"/>
    <property type="match status" value="1"/>
</dbReference>
<dbReference type="InterPro" id="IPR045255">
    <property type="entry name" value="RanBP1-like"/>
</dbReference>
<comment type="subcellular location">
    <subcellularLocation>
        <location evidence="1">Nucleus</location>
    </subcellularLocation>
</comment>
<evidence type="ECO:0000256" key="2">
    <source>
        <dbReference type="ARBA" id="ARBA00023242"/>
    </source>
</evidence>
<dbReference type="PANTHER" id="PTHR23138">
    <property type="entry name" value="RAN BINDING PROTEIN"/>
    <property type="match status" value="1"/>
</dbReference>
<dbReference type="AlphaFoldDB" id="A0A183DWF4"/>
<evidence type="ECO:0000256" key="3">
    <source>
        <dbReference type="SAM" id="MobiDB-lite"/>
    </source>
</evidence>
<dbReference type="WBParaSite" id="GPUH_0001305901-mRNA-1">
    <property type="protein sequence ID" value="GPUH_0001305901-mRNA-1"/>
    <property type="gene ID" value="GPUH_0001305901"/>
</dbReference>
<feature type="domain" description="RanBD1" evidence="4">
    <location>
        <begin position="129"/>
        <end position="286"/>
    </location>
</feature>
<accession>A0A183DWF4</accession>
<dbReference type="InterPro" id="IPR000156">
    <property type="entry name" value="Ran_bind_dom"/>
</dbReference>
<dbReference type="SMART" id="SM00160">
    <property type="entry name" value="RanBD"/>
    <property type="match status" value="1"/>
</dbReference>
<feature type="compositionally biased region" description="Basic and acidic residues" evidence="3">
    <location>
        <begin position="124"/>
        <end position="142"/>
    </location>
</feature>
<name>A0A183DWF4_9BILA</name>
<organism evidence="5">
    <name type="scientific">Gongylonema pulchrum</name>
    <dbReference type="NCBI Taxonomy" id="637853"/>
    <lineage>
        <taxon>Eukaryota</taxon>
        <taxon>Metazoa</taxon>
        <taxon>Ecdysozoa</taxon>
        <taxon>Nematoda</taxon>
        <taxon>Chromadorea</taxon>
        <taxon>Rhabditida</taxon>
        <taxon>Spirurina</taxon>
        <taxon>Spiruromorpha</taxon>
        <taxon>Spiruroidea</taxon>
        <taxon>Gongylonematidae</taxon>
        <taxon>Gongylonema</taxon>
    </lineage>
</organism>
<feature type="compositionally biased region" description="Acidic residues" evidence="3">
    <location>
        <begin position="143"/>
        <end position="152"/>
    </location>
</feature>
<evidence type="ECO:0000313" key="5">
    <source>
        <dbReference type="WBParaSite" id="GPUH_0001305901-mRNA-1"/>
    </source>
</evidence>
<feature type="compositionally biased region" description="Low complexity" evidence="3">
    <location>
        <begin position="111"/>
        <end position="123"/>
    </location>
</feature>
<dbReference type="Gene3D" id="2.30.29.30">
    <property type="entry name" value="Pleckstrin-homology domain (PH domain)/Phosphotyrosine-binding domain (PTB)"/>
    <property type="match status" value="1"/>
</dbReference>
<dbReference type="SUPFAM" id="SSF50729">
    <property type="entry name" value="PH domain-like"/>
    <property type="match status" value="1"/>
</dbReference>
<evidence type="ECO:0000259" key="4">
    <source>
        <dbReference type="PROSITE" id="PS50196"/>
    </source>
</evidence>
<dbReference type="PANTHER" id="PTHR23138:SF142">
    <property type="entry name" value="RAN-BINDING PROTEIN 3B-RELATED"/>
    <property type="match status" value="1"/>
</dbReference>
<keyword evidence="2" id="KW-0539">Nucleus</keyword>
<sequence length="295" mass="32861">LDLGKTLAKNKTEKNAENTEKIETQGFIFGSKLAERVILDYSRNESSISSILKGVEASGTDSKEEHPITVSAVFEKIKQKGASSSFITNPKSEKSPTSFVDNQKSKESLNDSARTSSSSYSTISDDKEKSDPGKDASDSAKDEDAEVVTGEEDEINLYHTTCKLHSFDTETKKWTERGMISLRINQSRAGFSLAHRIVGRAVGNQRVLINSQIFPDMIVEKVSNKRVKFSATVPESEVPVLFLATGSEYFAAELFDTLMQFVDYRRSHEAMKRKIYYEDSEDDEEAVPNKIPPTS</sequence>
<reference evidence="5" key="1">
    <citation type="submission" date="2016-06" db="UniProtKB">
        <authorList>
            <consortium name="WormBaseParasite"/>
        </authorList>
    </citation>
    <scope>IDENTIFICATION</scope>
</reference>
<dbReference type="PROSITE" id="PS50196">
    <property type="entry name" value="RANBD1"/>
    <property type="match status" value="1"/>
</dbReference>
<feature type="region of interest" description="Disordered" evidence="3">
    <location>
        <begin position="84"/>
        <end position="152"/>
    </location>
</feature>
<dbReference type="InterPro" id="IPR011993">
    <property type="entry name" value="PH-like_dom_sf"/>
</dbReference>
<dbReference type="GO" id="GO:0005634">
    <property type="term" value="C:nucleus"/>
    <property type="evidence" value="ECO:0007669"/>
    <property type="project" value="UniProtKB-SubCell"/>
</dbReference>
<feature type="compositionally biased region" description="Polar residues" evidence="3">
    <location>
        <begin position="84"/>
        <end position="102"/>
    </location>
</feature>
<protein>
    <submittedName>
        <fullName evidence="5">RanBD1 domain-containing protein</fullName>
    </submittedName>
</protein>
<evidence type="ECO:0000256" key="1">
    <source>
        <dbReference type="ARBA" id="ARBA00004123"/>
    </source>
</evidence>